<dbReference type="RefSeq" id="WP_093834152.1">
    <property type="nucleotide sequence ID" value="NZ_FOLQ01000030.1"/>
</dbReference>
<dbReference type="GO" id="GO:0009279">
    <property type="term" value="C:cell outer membrane"/>
    <property type="evidence" value="ECO:0007669"/>
    <property type="project" value="UniProtKB-SubCell"/>
</dbReference>
<keyword evidence="8" id="KW-1185">Reference proteome</keyword>
<feature type="domain" description="OmpA-like" evidence="6">
    <location>
        <begin position="292"/>
        <end position="408"/>
    </location>
</feature>
<evidence type="ECO:0000313" key="7">
    <source>
        <dbReference type="EMBL" id="SFF12706.1"/>
    </source>
</evidence>
<evidence type="ECO:0000256" key="3">
    <source>
        <dbReference type="ARBA" id="ARBA00023237"/>
    </source>
</evidence>
<dbReference type="AlphaFoldDB" id="A0A1I2G7H2"/>
<evidence type="ECO:0000256" key="1">
    <source>
        <dbReference type="ARBA" id="ARBA00004442"/>
    </source>
</evidence>
<evidence type="ECO:0000313" key="8">
    <source>
        <dbReference type="Proteomes" id="UP000198598"/>
    </source>
</evidence>
<dbReference type="OrthoDB" id="9782229at2"/>
<dbReference type="InterPro" id="IPR006665">
    <property type="entry name" value="OmpA-like"/>
</dbReference>
<dbReference type="Pfam" id="PF00691">
    <property type="entry name" value="OmpA"/>
    <property type="match status" value="1"/>
</dbReference>
<proteinExistence type="predicted"/>
<dbReference type="PROSITE" id="PS51123">
    <property type="entry name" value="OMPA_2"/>
    <property type="match status" value="1"/>
</dbReference>
<dbReference type="PANTHER" id="PTHR30329">
    <property type="entry name" value="STATOR ELEMENT OF FLAGELLAR MOTOR COMPLEX"/>
    <property type="match status" value="1"/>
</dbReference>
<feature type="region of interest" description="Disordered" evidence="5">
    <location>
        <begin position="234"/>
        <end position="256"/>
    </location>
</feature>
<dbReference type="EMBL" id="FOLQ01000030">
    <property type="protein sequence ID" value="SFF12706.1"/>
    <property type="molecule type" value="Genomic_DNA"/>
</dbReference>
<dbReference type="STRING" id="662367.SAMN05216167_1304"/>
<evidence type="ECO:0000256" key="5">
    <source>
        <dbReference type="SAM" id="MobiDB-lite"/>
    </source>
</evidence>
<dbReference type="PRINTS" id="PR01021">
    <property type="entry name" value="OMPADOMAIN"/>
</dbReference>
<name>A0A1I2G7H2_9BACT</name>
<sequence>MSSFLLDHLRSAFTPSSVSELAHALGEDHAPVQTSLDGLMPALTAGVINRVAEPEGASLLYQLLNSTPFATDPAMSDLVSRNDHRQKAAESGQAILGQLFANQPSRLAEVTAQHSGVSLGSASTLTGLVMAVLMGFLRQQVTSRNLTQAQLTALLLGETDFVRGAIPAALAGGLGWLIGTPRLATSIPLRTEPISPTPAEERPAGTPWWRWLLLGLALLALLFFLLRGCQDKPSSGTAGESTGTATDTLASGADANEPAVRVGVDLPGGRQLSVVEHSFTDSLARYLATKGGQTPRVFTFDNLTFETDSARITDQARPQVDELIQIMQAYPNLYIRIEGNTDSTGDDATNDPLSGERAETVKQALIRGGIAASRVTTRERGDTKPVASNQTPAGRQMNRRIDVVITKL</sequence>
<evidence type="ECO:0000259" key="6">
    <source>
        <dbReference type="PROSITE" id="PS51123"/>
    </source>
</evidence>
<accession>A0A1I2G7H2</accession>
<dbReference type="PANTHER" id="PTHR30329:SF21">
    <property type="entry name" value="LIPOPROTEIN YIAD-RELATED"/>
    <property type="match status" value="1"/>
</dbReference>
<comment type="subcellular location">
    <subcellularLocation>
        <location evidence="1">Cell outer membrane</location>
    </subcellularLocation>
</comment>
<dbReference type="Gene3D" id="3.30.1330.60">
    <property type="entry name" value="OmpA-like domain"/>
    <property type="match status" value="1"/>
</dbReference>
<dbReference type="InterPro" id="IPR006664">
    <property type="entry name" value="OMP_bac"/>
</dbReference>
<dbReference type="InterPro" id="IPR036737">
    <property type="entry name" value="OmpA-like_sf"/>
</dbReference>
<evidence type="ECO:0000256" key="4">
    <source>
        <dbReference type="PROSITE-ProRule" id="PRU00473"/>
    </source>
</evidence>
<feature type="compositionally biased region" description="Low complexity" evidence="5">
    <location>
        <begin position="234"/>
        <end position="248"/>
    </location>
</feature>
<reference evidence="7 8" key="1">
    <citation type="submission" date="2016-10" db="EMBL/GenBank/DDBJ databases">
        <authorList>
            <person name="de Groot N.N."/>
        </authorList>
    </citation>
    <scope>NUCLEOTIDE SEQUENCE [LARGE SCALE GENOMIC DNA]</scope>
    <source>
        <strain evidence="7 8">DSM 26130</strain>
    </source>
</reference>
<gene>
    <name evidence="7" type="ORF">SAMN05216167_1304</name>
</gene>
<organism evidence="7 8">
    <name type="scientific">Spirosoma endophyticum</name>
    <dbReference type="NCBI Taxonomy" id="662367"/>
    <lineage>
        <taxon>Bacteria</taxon>
        <taxon>Pseudomonadati</taxon>
        <taxon>Bacteroidota</taxon>
        <taxon>Cytophagia</taxon>
        <taxon>Cytophagales</taxon>
        <taxon>Cytophagaceae</taxon>
        <taxon>Spirosoma</taxon>
    </lineage>
</organism>
<dbReference type="InterPro" id="IPR009282">
    <property type="entry name" value="DUF937"/>
</dbReference>
<dbReference type="Pfam" id="PF06078">
    <property type="entry name" value="DUF937"/>
    <property type="match status" value="1"/>
</dbReference>
<keyword evidence="3" id="KW-0998">Cell outer membrane</keyword>
<feature type="region of interest" description="Disordered" evidence="5">
    <location>
        <begin position="375"/>
        <end position="398"/>
    </location>
</feature>
<dbReference type="CDD" id="cd07185">
    <property type="entry name" value="OmpA_C-like"/>
    <property type="match status" value="1"/>
</dbReference>
<dbReference type="InterPro" id="IPR050330">
    <property type="entry name" value="Bact_OuterMem_StrucFunc"/>
</dbReference>
<dbReference type="SUPFAM" id="SSF103088">
    <property type="entry name" value="OmpA-like"/>
    <property type="match status" value="1"/>
</dbReference>
<dbReference type="Proteomes" id="UP000198598">
    <property type="component" value="Unassembled WGS sequence"/>
</dbReference>
<protein>
    <recommendedName>
        <fullName evidence="6">OmpA-like domain-containing protein</fullName>
    </recommendedName>
</protein>
<evidence type="ECO:0000256" key="2">
    <source>
        <dbReference type="ARBA" id="ARBA00023136"/>
    </source>
</evidence>
<keyword evidence="2 4" id="KW-0472">Membrane</keyword>